<keyword evidence="1" id="KW-0479">Metal-binding</keyword>
<dbReference type="GO" id="GO:0008270">
    <property type="term" value="F:zinc ion binding"/>
    <property type="evidence" value="ECO:0007669"/>
    <property type="project" value="UniProtKB-KW"/>
</dbReference>
<reference evidence="3 4" key="1">
    <citation type="submission" date="2019-06" db="EMBL/GenBank/DDBJ databases">
        <title>Persicimonas caeni gen. nov., sp. nov., a predatory bacterium isolated from solar saltern.</title>
        <authorList>
            <person name="Wang S."/>
        </authorList>
    </citation>
    <scope>NUCLEOTIDE SEQUENCE [LARGE SCALE GENOMIC DNA]</scope>
    <source>
        <strain evidence="3 4">YN101</strain>
    </source>
</reference>
<keyword evidence="1" id="KW-0863">Zinc-finger</keyword>
<dbReference type="PROSITE" id="PS50966">
    <property type="entry name" value="ZF_SWIM"/>
    <property type="match status" value="1"/>
</dbReference>
<evidence type="ECO:0000256" key="1">
    <source>
        <dbReference type="PROSITE-ProRule" id="PRU00325"/>
    </source>
</evidence>
<proteinExistence type="predicted"/>
<evidence type="ECO:0000313" key="3">
    <source>
        <dbReference type="EMBL" id="QDG53069.1"/>
    </source>
</evidence>
<dbReference type="RefSeq" id="WP_141199530.1">
    <property type="nucleotide sequence ID" value="NZ_CP041186.1"/>
</dbReference>
<accession>A0A4Y6PY31</accession>
<name>A0A4Y6PY31_PERCE</name>
<organism evidence="3 4">
    <name type="scientific">Persicimonas caeni</name>
    <dbReference type="NCBI Taxonomy" id="2292766"/>
    <lineage>
        <taxon>Bacteria</taxon>
        <taxon>Deltaproteobacteria</taxon>
        <taxon>Bradymonadales</taxon>
        <taxon>Bradymonadaceae</taxon>
        <taxon>Persicimonas</taxon>
    </lineage>
</organism>
<feature type="domain" description="SWIM-type" evidence="2">
    <location>
        <begin position="494"/>
        <end position="535"/>
    </location>
</feature>
<dbReference type="OrthoDB" id="7821105at2"/>
<dbReference type="InterPro" id="IPR007527">
    <property type="entry name" value="Znf_SWIM"/>
</dbReference>
<evidence type="ECO:0000259" key="2">
    <source>
        <dbReference type="PROSITE" id="PS50966"/>
    </source>
</evidence>
<gene>
    <name evidence="3" type="ORF">FIV42_20670</name>
</gene>
<dbReference type="Proteomes" id="UP000315995">
    <property type="component" value="Chromosome"/>
</dbReference>
<dbReference type="AlphaFoldDB" id="A0A4Y6PY31"/>
<protein>
    <submittedName>
        <fullName evidence="3">SWIM zinc finger family protein</fullName>
    </submittedName>
</protein>
<evidence type="ECO:0000313" key="4">
    <source>
        <dbReference type="Proteomes" id="UP000315995"/>
    </source>
</evidence>
<keyword evidence="4" id="KW-1185">Reference proteome</keyword>
<dbReference type="EMBL" id="CP041186">
    <property type="protein sequence ID" value="QDG53069.1"/>
    <property type="molecule type" value="Genomic_DNA"/>
</dbReference>
<sequence>MLFEYKYKGFSGVKTTPKKTAMSFVPDAARSPTWFRGTVHQALPFREAISALHDVVVSDLRYTPKDREEYKRWVAEQEEVWLAEYMSRAADNKARIEEIRRELSEVYSRKQQLLKPFYTARQRYFDYLWKNNRDWWYVLDPVITVHPDEVFFECFSEDESTYARLSCGHEVFTQLDDFACGTTNIDYSAELYDEFQKIRTYRDTELTVDPQGFSVQTAEDEAHREVKIDLPDSWVRGFLQVSSAMNLPGYDIDLHPMDLHNICFKLRQRREKEGPRSLRFQLEPGEPVSIVFDPWGTVLECPRSTYHGHRTEEVRIWGRRRLHVLERLIPVAKSVKLKLLGYGMPSFWLVDLGDMQFTLGLSGWTANDWSKQGNFDLLAPRADVTPDISKKVLEELDKQWVASSQTLAQSLQLPHADVLGALSAATQAGLAIYDLSKEVWRARPLSREPLPLEKLRFENEREEKAMRLIGEAQVSVERGAQARVLRGRVHGNEVRVVIDLDERMVEGECTCNFHGQNKLRKGPCEHILATRMKAKRTS</sequence>
<accession>A0A5B8Y9K1</accession>
<keyword evidence="1" id="KW-0862">Zinc</keyword>